<dbReference type="GO" id="GO:0046872">
    <property type="term" value="F:metal ion binding"/>
    <property type="evidence" value="ECO:0007669"/>
    <property type="project" value="UniProtKB-KW"/>
</dbReference>
<evidence type="ECO:0000256" key="6">
    <source>
        <dbReference type="ARBA" id="ARBA00022485"/>
    </source>
</evidence>
<dbReference type="Gene3D" id="1.10.340.30">
    <property type="entry name" value="Hypothetical protein, domain 2"/>
    <property type="match status" value="1"/>
</dbReference>
<dbReference type="InterPro" id="IPR015797">
    <property type="entry name" value="NUDIX_hydrolase-like_dom_sf"/>
</dbReference>
<proteinExistence type="inferred from homology"/>
<keyword evidence="13" id="KW-0326">Glycosidase</keyword>
<keyword evidence="8" id="KW-0227">DNA damage</keyword>
<feature type="compositionally biased region" description="Acidic residues" evidence="14">
    <location>
        <begin position="426"/>
        <end position="436"/>
    </location>
</feature>
<evidence type="ECO:0000256" key="10">
    <source>
        <dbReference type="ARBA" id="ARBA00023004"/>
    </source>
</evidence>
<dbReference type="GO" id="GO:0006298">
    <property type="term" value="P:mismatch repair"/>
    <property type="evidence" value="ECO:0007669"/>
    <property type="project" value="TreeGrafter"/>
</dbReference>
<dbReference type="InterPro" id="IPR003651">
    <property type="entry name" value="Endonuclease3_FeS-loop_motif"/>
</dbReference>
<organism evidence="16 17">
    <name type="scientific">Daldinia eschscholtzii</name>
    <dbReference type="NCBI Taxonomy" id="292717"/>
    <lineage>
        <taxon>Eukaryota</taxon>
        <taxon>Fungi</taxon>
        <taxon>Dikarya</taxon>
        <taxon>Ascomycota</taxon>
        <taxon>Pezizomycotina</taxon>
        <taxon>Sordariomycetes</taxon>
        <taxon>Xylariomycetidae</taxon>
        <taxon>Xylariales</taxon>
        <taxon>Hypoxylaceae</taxon>
        <taxon>Daldinia</taxon>
    </lineage>
</organism>
<evidence type="ECO:0000313" key="16">
    <source>
        <dbReference type="EMBL" id="KAK6954913.1"/>
    </source>
</evidence>
<evidence type="ECO:0000256" key="12">
    <source>
        <dbReference type="ARBA" id="ARBA00023204"/>
    </source>
</evidence>
<dbReference type="EC" id="3.2.2.31" evidence="4"/>
<evidence type="ECO:0000256" key="9">
    <source>
        <dbReference type="ARBA" id="ARBA00022801"/>
    </source>
</evidence>
<dbReference type="Pfam" id="PF00730">
    <property type="entry name" value="HhH-GPD"/>
    <property type="match status" value="1"/>
</dbReference>
<keyword evidence="12" id="KW-0234">DNA repair</keyword>
<evidence type="ECO:0000256" key="11">
    <source>
        <dbReference type="ARBA" id="ARBA00023014"/>
    </source>
</evidence>
<feature type="compositionally biased region" description="Polar residues" evidence="14">
    <location>
        <begin position="457"/>
        <end position="466"/>
    </location>
</feature>
<evidence type="ECO:0000256" key="1">
    <source>
        <dbReference type="ARBA" id="ARBA00000843"/>
    </source>
</evidence>
<dbReference type="SMART" id="SM00478">
    <property type="entry name" value="ENDO3c"/>
    <property type="match status" value="1"/>
</dbReference>
<dbReference type="GO" id="GO:0051539">
    <property type="term" value="F:4 iron, 4 sulfur cluster binding"/>
    <property type="evidence" value="ECO:0007669"/>
    <property type="project" value="UniProtKB-KW"/>
</dbReference>
<dbReference type="InterPro" id="IPR003265">
    <property type="entry name" value="HhH-GPD_domain"/>
</dbReference>
<comment type="similarity">
    <text evidence="3">Belongs to the Nth/MutY family.</text>
</comment>
<dbReference type="GO" id="GO:0006285">
    <property type="term" value="P:base-excision repair, AP site formation"/>
    <property type="evidence" value="ECO:0007669"/>
    <property type="project" value="UniProtKB-ARBA"/>
</dbReference>
<reference evidence="16 17" key="1">
    <citation type="journal article" date="2024" name="Front Chem Biol">
        <title>Unveiling the potential of Daldinia eschscholtzii MFLUCC 19-0629 through bioactivity and bioinformatics studies for enhanced sustainable agriculture production.</title>
        <authorList>
            <person name="Brooks S."/>
            <person name="Weaver J.A."/>
            <person name="Klomchit A."/>
            <person name="Alharthi S.A."/>
            <person name="Onlamun T."/>
            <person name="Nurani R."/>
            <person name="Vong T.K."/>
            <person name="Alberti F."/>
            <person name="Greco C."/>
        </authorList>
    </citation>
    <scope>NUCLEOTIDE SEQUENCE [LARGE SCALE GENOMIC DNA]</scope>
    <source>
        <strain evidence="16">MFLUCC 19-0629</strain>
    </source>
</reference>
<keyword evidence="11" id="KW-0411">Iron-sulfur</keyword>
<evidence type="ECO:0000259" key="15">
    <source>
        <dbReference type="SMART" id="SM00478"/>
    </source>
</evidence>
<feature type="compositionally biased region" description="Basic and acidic residues" evidence="14">
    <location>
        <begin position="343"/>
        <end position="354"/>
    </location>
</feature>
<evidence type="ECO:0000256" key="2">
    <source>
        <dbReference type="ARBA" id="ARBA00001966"/>
    </source>
</evidence>
<dbReference type="InterPro" id="IPR044298">
    <property type="entry name" value="MIG/MutY"/>
</dbReference>
<dbReference type="InterPro" id="IPR029119">
    <property type="entry name" value="MutY_C"/>
</dbReference>
<feature type="compositionally biased region" description="Basic and acidic residues" evidence="14">
    <location>
        <begin position="325"/>
        <end position="334"/>
    </location>
</feature>
<keyword evidence="7" id="KW-0479">Metal-binding</keyword>
<evidence type="ECO:0000256" key="3">
    <source>
        <dbReference type="ARBA" id="ARBA00008343"/>
    </source>
</evidence>
<dbReference type="GO" id="GO:0005634">
    <property type="term" value="C:nucleus"/>
    <property type="evidence" value="ECO:0007669"/>
    <property type="project" value="TreeGrafter"/>
</dbReference>
<evidence type="ECO:0000256" key="5">
    <source>
        <dbReference type="ARBA" id="ARBA00022023"/>
    </source>
</evidence>
<accession>A0AAX6MR44</accession>
<comment type="catalytic activity">
    <reaction evidence="1">
        <text>Hydrolyzes free adenine bases from 7,8-dihydro-8-oxoguanine:adenine mismatched double-stranded DNA, leaving an apurinic site.</text>
        <dbReference type="EC" id="3.2.2.31"/>
    </reaction>
</comment>
<dbReference type="CDD" id="cd00056">
    <property type="entry name" value="ENDO3c"/>
    <property type="match status" value="1"/>
</dbReference>
<gene>
    <name evidence="16" type="ORF">Daesc_002542</name>
</gene>
<dbReference type="CDD" id="cd03431">
    <property type="entry name" value="NUDIX_DNA_Glycosylase_C-MutY"/>
    <property type="match status" value="1"/>
</dbReference>
<feature type="compositionally biased region" description="Basic and acidic residues" evidence="14">
    <location>
        <begin position="437"/>
        <end position="446"/>
    </location>
</feature>
<dbReference type="SUPFAM" id="SSF55811">
    <property type="entry name" value="Nudix"/>
    <property type="match status" value="1"/>
</dbReference>
<dbReference type="InterPro" id="IPR011257">
    <property type="entry name" value="DNA_glycosylase"/>
</dbReference>
<dbReference type="FunFam" id="1.10.340.30:FF:000002">
    <property type="entry name" value="Adenine DNA glycosylase"/>
    <property type="match status" value="1"/>
</dbReference>
<dbReference type="GO" id="GO:0032357">
    <property type="term" value="F:oxidized purine DNA binding"/>
    <property type="evidence" value="ECO:0007669"/>
    <property type="project" value="TreeGrafter"/>
</dbReference>
<keyword evidence="10" id="KW-0408">Iron</keyword>
<feature type="region of interest" description="Disordered" evidence="14">
    <location>
        <begin position="426"/>
        <end position="487"/>
    </location>
</feature>
<evidence type="ECO:0000256" key="7">
    <source>
        <dbReference type="ARBA" id="ARBA00022723"/>
    </source>
</evidence>
<evidence type="ECO:0000256" key="8">
    <source>
        <dbReference type="ARBA" id="ARBA00022763"/>
    </source>
</evidence>
<evidence type="ECO:0000256" key="14">
    <source>
        <dbReference type="SAM" id="MobiDB-lite"/>
    </source>
</evidence>
<dbReference type="GO" id="GO:0035485">
    <property type="term" value="F:adenine/guanine mispair binding"/>
    <property type="evidence" value="ECO:0007669"/>
    <property type="project" value="TreeGrafter"/>
</dbReference>
<dbReference type="InterPro" id="IPR023170">
    <property type="entry name" value="HhH_base_excis_C"/>
</dbReference>
<keyword evidence="17" id="KW-1185">Reference proteome</keyword>
<dbReference type="EMBL" id="JBANMG010000003">
    <property type="protein sequence ID" value="KAK6954913.1"/>
    <property type="molecule type" value="Genomic_DNA"/>
</dbReference>
<dbReference type="AlphaFoldDB" id="A0AAX6MR44"/>
<feature type="region of interest" description="Disordered" evidence="14">
    <location>
        <begin position="1"/>
        <end position="66"/>
    </location>
</feature>
<comment type="cofactor">
    <cofactor evidence="2">
        <name>[4Fe-4S] cluster</name>
        <dbReference type="ChEBI" id="CHEBI:49883"/>
    </cofactor>
</comment>
<dbReference type="PANTHER" id="PTHR42944:SF1">
    <property type="entry name" value="ADENINE DNA GLYCOSYLASE"/>
    <property type="match status" value="1"/>
</dbReference>
<evidence type="ECO:0000256" key="13">
    <source>
        <dbReference type="ARBA" id="ARBA00023295"/>
    </source>
</evidence>
<keyword evidence="6" id="KW-0004">4Fe-4S</keyword>
<evidence type="ECO:0000256" key="4">
    <source>
        <dbReference type="ARBA" id="ARBA00012045"/>
    </source>
</evidence>
<dbReference type="SUPFAM" id="SSF48150">
    <property type="entry name" value="DNA-glycosylase"/>
    <property type="match status" value="1"/>
</dbReference>
<dbReference type="GO" id="GO:0000701">
    <property type="term" value="F:purine-specific mismatch base pair DNA N-glycosylase activity"/>
    <property type="evidence" value="ECO:0007669"/>
    <property type="project" value="UniProtKB-EC"/>
</dbReference>
<sequence>MRRSSRRIQQSGSNSTNEKDKPEPLFVIKNEEVLQTSIPPQKSRVKKRAAQPQSDEEYVEQDFPAEAPRLKRQKVGVHSGKKNGHAAAQLHARLFSKGNSVPNDLITGNTIINLPIRAHGLYYHRPLLLDNRQTRTSLLIWFDSVSSSREMPWRKPWVDPTTATTDEVERRAYQVWISEIMLQQTRVSTVVDYWNRWMARWPTIQDLAAAEQDEVLSAWRGLGYYSRATRIHDAARIICNDSEMKGLLPSEVDKLVAKVPGVGRYTAGAISAIVFGKAAPMVDGNVLRVLSRQLGVFGDVKGDKAVIDLLWAAADSLVKSVAGDKPQDEQHGVDPDDDNTEKDDEKVEPSDRPGRWGQALMELGSTICTPKPNCAICPITSSCRAYEEGVQLATKRGLVAKSTTTSSSATLDIEDACTLCKPFEEYADEDDNDNDEQNVKKEEPKQQKPKSKTQTTLRSFAFTQVTSKMKTSDPKPSPPPSSSPALSSAAVEVVVGYARKFPLRTVKKAVREEETLVCAIRRTGDGRYLIRKRPGKGLLAGLWELPSYVLEEPQKASPKSRKKDVEKCVQGLVGAGTAGKKSKGKGEAGVVKYIGELGSVPWLFSHLKLTMHVYLFELEGESSNEEEEYFNGSDGVRSRWSDVEAIDAESMGTGMRKCWALVKEAG</sequence>
<comment type="caution">
    <text evidence="16">The sequence shown here is derived from an EMBL/GenBank/DDBJ whole genome shotgun (WGS) entry which is preliminary data.</text>
</comment>
<dbReference type="SMART" id="SM00525">
    <property type="entry name" value="FES"/>
    <property type="match status" value="1"/>
</dbReference>
<name>A0AAX6MR44_9PEZI</name>
<feature type="region of interest" description="Disordered" evidence="14">
    <location>
        <begin position="322"/>
        <end position="356"/>
    </location>
</feature>
<evidence type="ECO:0000313" key="17">
    <source>
        <dbReference type="Proteomes" id="UP001369815"/>
    </source>
</evidence>
<feature type="domain" description="HhH-GPD" evidence="15">
    <location>
        <begin position="181"/>
        <end position="366"/>
    </location>
</feature>
<dbReference type="Proteomes" id="UP001369815">
    <property type="component" value="Unassembled WGS sequence"/>
</dbReference>
<dbReference type="Gene3D" id="1.10.1670.10">
    <property type="entry name" value="Helix-hairpin-Helix base-excision DNA repair enzymes (C-terminal)"/>
    <property type="match status" value="1"/>
</dbReference>
<dbReference type="Gene3D" id="3.90.79.10">
    <property type="entry name" value="Nucleoside Triphosphate Pyrophosphohydrolase"/>
    <property type="match status" value="1"/>
</dbReference>
<protein>
    <recommendedName>
        <fullName evidence="5">Adenine DNA glycosylase</fullName>
        <ecNumber evidence="4">3.2.2.31</ecNumber>
    </recommendedName>
</protein>
<dbReference type="GO" id="GO:0034039">
    <property type="term" value="F:8-oxo-7,8-dihydroguanine DNA N-glycosylase activity"/>
    <property type="evidence" value="ECO:0007669"/>
    <property type="project" value="TreeGrafter"/>
</dbReference>
<dbReference type="Pfam" id="PF14815">
    <property type="entry name" value="NUDIX_4"/>
    <property type="match status" value="1"/>
</dbReference>
<dbReference type="PANTHER" id="PTHR42944">
    <property type="entry name" value="ADENINE DNA GLYCOSYLASE"/>
    <property type="match status" value="1"/>
</dbReference>
<keyword evidence="9" id="KW-0378">Hydrolase</keyword>